<feature type="compositionally biased region" description="Basic and acidic residues" evidence="1">
    <location>
        <begin position="41"/>
        <end position="52"/>
    </location>
</feature>
<feature type="region of interest" description="Disordered" evidence="1">
    <location>
        <begin position="26"/>
        <end position="55"/>
    </location>
</feature>
<evidence type="ECO:0000313" key="3">
    <source>
        <dbReference type="Proteomes" id="UP000799539"/>
    </source>
</evidence>
<reference evidence="2" key="1">
    <citation type="journal article" date="2020" name="Stud. Mycol.">
        <title>101 Dothideomycetes genomes: a test case for predicting lifestyles and emergence of pathogens.</title>
        <authorList>
            <person name="Haridas S."/>
            <person name="Albert R."/>
            <person name="Binder M."/>
            <person name="Bloem J."/>
            <person name="Labutti K."/>
            <person name="Salamov A."/>
            <person name="Andreopoulos B."/>
            <person name="Baker S."/>
            <person name="Barry K."/>
            <person name="Bills G."/>
            <person name="Bluhm B."/>
            <person name="Cannon C."/>
            <person name="Castanera R."/>
            <person name="Culley D."/>
            <person name="Daum C."/>
            <person name="Ezra D."/>
            <person name="Gonzalez J."/>
            <person name="Henrissat B."/>
            <person name="Kuo A."/>
            <person name="Liang C."/>
            <person name="Lipzen A."/>
            <person name="Lutzoni F."/>
            <person name="Magnuson J."/>
            <person name="Mondo S."/>
            <person name="Nolan M."/>
            <person name="Ohm R."/>
            <person name="Pangilinan J."/>
            <person name="Park H.-J."/>
            <person name="Ramirez L."/>
            <person name="Alfaro M."/>
            <person name="Sun H."/>
            <person name="Tritt A."/>
            <person name="Yoshinaga Y."/>
            <person name="Zwiers L.-H."/>
            <person name="Turgeon B."/>
            <person name="Goodwin S."/>
            <person name="Spatafora J."/>
            <person name="Crous P."/>
            <person name="Grigoriev I."/>
        </authorList>
    </citation>
    <scope>NUCLEOTIDE SEQUENCE</scope>
    <source>
        <strain evidence="2">SCOH1-5</strain>
    </source>
</reference>
<name>A0A6A6FIK7_9PEZI</name>
<dbReference type="EMBL" id="ML992671">
    <property type="protein sequence ID" value="KAF2213275.1"/>
    <property type="molecule type" value="Genomic_DNA"/>
</dbReference>
<feature type="compositionally biased region" description="Basic residues" evidence="1">
    <location>
        <begin position="26"/>
        <end position="35"/>
    </location>
</feature>
<sequence length="75" mass="8656">MGRPASWQSYFSLAAVAKYRIRRTLRRKERGHKETKKNALQKREGATKESSSRRVRRAWLACFQEACGGATEARN</sequence>
<dbReference type="AlphaFoldDB" id="A0A6A6FIK7"/>
<keyword evidence="3" id="KW-1185">Reference proteome</keyword>
<evidence type="ECO:0000313" key="2">
    <source>
        <dbReference type="EMBL" id="KAF2213275.1"/>
    </source>
</evidence>
<protein>
    <submittedName>
        <fullName evidence="2">Uncharacterized protein</fullName>
    </submittedName>
</protein>
<accession>A0A6A6FIK7</accession>
<proteinExistence type="predicted"/>
<organism evidence="2 3">
    <name type="scientific">Cercospora zeae-maydis SCOH1-5</name>
    <dbReference type="NCBI Taxonomy" id="717836"/>
    <lineage>
        <taxon>Eukaryota</taxon>
        <taxon>Fungi</taxon>
        <taxon>Dikarya</taxon>
        <taxon>Ascomycota</taxon>
        <taxon>Pezizomycotina</taxon>
        <taxon>Dothideomycetes</taxon>
        <taxon>Dothideomycetidae</taxon>
        <taxon>Mycosphaerellales</taxon>
        <taxon>Mycosphaerellaceae</taxon>
        <taxon>Cercospora</taxon>
    </lineage>
</organism>
<gene>
    <name evidence="2" type="ORF">CERZMDRAFT_90599</name>
</gene>
<evidence type="ECO:0000256" key="1">
    <source>
        <dbReference type="SAM" id="MobiDB-lite"/>
    </source>
</evidence>
<dbReference type="Proteomes" id="UP000799539">
    <property type="component" value="Unassembled WGS sequence"/>
</dbReference>